<evidence type="ECO:0000256" key="1">
    <source>
        <dbReference type="SAM" id="MobiDB-lite"/>
    </source>
</evidence>
<protein>
    <submittedName>
        <fullName evidence="2">Winged helix DNA-binding domain-containing protein</fullName>
    </submittedName>
</protein>
<dbReference type="GO" id="GO:0003677">
    <property type="term" value="F:DNA binding"/>
    <property type="evidence" value="ECO:0007669"/>
    <property type="project" value="UniProtKB-KW"/>
</dbReference>
<dbReference type="Pfam" id="PF06224">
    <property type="entry name" value="AlkZ-like"/>
    <property type="match status" value="1"/>
</dbReference>
<comment type="caution">
    <text evidence="2">The sequence shown here is derived from an EMBL/GenBank/DDBJ whole genome shotgun (WGS) entry which is preliminary data.</text>
</comment>
<dbReference type="AlphaFoldDB" id="A0ABD5DZM0"/>
<dbReference type="EMBL" id="JAVRER010000004">
    <property type="protein sequence ID" value="MDT0414507.1"/>
    <property type="molecule type" value="Genomic_DNA"/>
</dbReference>
<dbReference type="InterPro" id="IPR009351">
    <property type="entry name" value="AlkZ-like"/>
</dbReference>
<accession>A0ABD5DZM0</accession>
<evidence type="ECO:0000313" key="2">
    <source>
        <dbReference type="EMBL" id="MDT0414507.1"/>
    </source>
</evidence>
<keyword evidence="2" id="KW-0238">DNA-binding</keyword>
<dbReference type="Proteomes" id="UP001183607">
    <property type="component" value="Unassembled WGS sequence"/>
</dbReference>
<organism evidence="2 3">
    <name type="scientific">Streptomyces evansiae</name>
    <dbReference type="NCBI Taxonomy" id="3075535"/>
    <lineage>
        <taxon>Bacteria</taxon>
        <taxon>Bacillati</taxon>
        <taxon>Actinomycetota</taxon>
        <taxon>Actinomycetes</taxon>
        <taxon>Kitasatosporales</taxon>
        <taxon>Streptomycetaceae</taxon>
        <taxon>Streptomyces</taxon>
    </lineage>
</organism>
<name>A0ABD5DZM0_9ACTN</name>
<proteinExistence type="predicted"/>
<dbReference type="PANTHER" id="PTHR38479">
    <property type="entry name" value="LMO0824 PROTEIN"/>
    <property type="match status" value="1"/>
</dbReference>
<dbReference type="RefSeq" id="WP_093853167.1">
    <property type="nucleotide sequence ID" value="NZ_JAVRER010000004.1"/>
</dbReference>
<dbReference type="PANTHER" id="PTHR38479:SF2">
    <property type="entry name" value="WINGED HELIX DNA-BINDING DOMAIN-CONTAINING PROTEIN"/>
    <property type="match status" value="1"/>
</dbReference>
<sequence length="378" mass="40540">MTAVLTRRALNRATLARQHLDARVRMTAVAMVEHLVGMQAQAPWPPYTGLWTRIEGFGHEELGDALTSRRLVRVLLHRGTVHLVSAADCLALRPLVRPVLVRGHRAEVRAAFADAERIARLTREVLDARGPLTPTELGAALAELLPGTPANVLADVARTTVALVQVPPRAVWGAGGATRYATAESWLGAERRAAGLPELVRRYLAAFGPATVADIQAWCGLTRLREVTDAMPDLLRLRGEDGAALLDVPEAPRPGPGAPAPVRFLAEFDNVLLSYADRGRIVPEAARPYLFSKNGVIPGTVLVDGVVRAVWRAEKGHVAVTPLRRLTAAERGEIEAEGAALAAFLAGARGEVRVGPVAEQAPAPLTRKRSAPSPRGRR</sequence>
<feature type="region of interest" description="Disordered" evidence="1">
    <location>
        <begin position="356"/>
        <end position="378"/>
    </location>
</feature>
<reference evidence="3" key="1">
    <citation type="submission" date="2023-07" db="EMBL/GenBank/DDBJ databases">
        <title>30 novel species of actinomycetes from the DSMZ collection.</title>
        <authorList>
            <person name="Nouioui I."/>
        </authorList>
    </citation>
    <scope>NUCLEOTIDE SEQUENCE [LARGE SCALE GENOMIC DNA]</scope>
    <source>
        <strain evidence="3">DSM 41982</strain>
    </source>
</reference>
<evidence type="ECO:0000313" key="3">
    <source>
        <dbReference type="Proteomes" id="UP001183607"/>
    </source>
</evidence>
<gene>
    <name evidence="2" type="ORF">RM574_03320</name>
</gene>
<feature type="compositionally biased region" description="Basic residues" evidence="1">
    <location>
        <begin position="366"/>
        <end position="378"/>
    </location>
</feature>